<keyword evidence="1" id="KW-0732">Signal</keyword>
<sequence>MTFARSAVRAIASVLLLAAALLAVPLAAAQSAAAQGPRNEKEAAVCRHVLGTFLGFAGRHATEACAVQPEDAATR</sequence>
<keyword evidence="3" id="KW-1185">Reference proteome</keyword>
<name>A0ABN1XT62_9ACTN</name>
<feature type="signal peptide" evidence="1">
    <location>
        <begin position="1"/>
        <end position="34"/>
    </location>
</feature>
<feature type="chain" id="PRO_5046255464" evidence="1">
    <location>
        <begin position="35"/>
        <end position="75"/>
    </location>
</feature>
<comment type="caution">
    <text evidence="2">The sequence shown here is derived from an EMBL/GenBank/DDBJ whole genome shotgun (WGS) entry which is preliminary data.</text>
</comment>
<accession>A0ABN1XT62</accession>
<protein>
    <submittedName>
        <fullName evidence="2">Uncharacterized protein</fullName>
    </submittedName>
</protein>
<evidence type="ECO:0000256" key="1">
    <source>
        <dbReference type="SAM" id="SignalP"/>
    </source>
</evidence>
<reference evidence="2 3" key="1">
    <citation type="journal article" date="2019" name="Int. J. Syst. Evol. Microbiol.">
        <title>The Global Catalogue of Microorganisms (GCM) 10K type strain sequencing project: providing services to taxonomists for standard genome sequencing and annotation.</title>
        <authorList>
            <consortium name="The Broad Institute Genomics Platform"/>
            <consortium name="The Broad Institute Genome Sequencing Center for Infectious Disease"/>
            <person name="Wu L."/>
            <person name="Ma J."/>
        </authorList>
    </citation>
    <scope>NUCLEOTIDE SEQUENCE [LARGE SCALE GENOMIC DNA]</scope>
    <source>
        <strain evidence="2 3">JCM 12393</strain>
    </source>
</reference>
<dbReference type="RefSeq" id="WP_344330758.1">
    <property type="nucleotide sequence ID" value="NZ_BAAAKJ010000086.1"/>
</dbReference>
<gene>
    <name evidence="2" type="ORF">GCM10009639_17350</name>
</gene>
<evidence type="ECO:0000313" key="3">
    <source>
        <dbReference type="Proteomes" id="UP001499863"/>
    </source>
</evidence>
<evidence type="ECO:0000313" key="2">
    <source>
        <dbReference type="EMBL" id="GAA1389572.1"/>
    </source>
</evidence>
<dbReference type="Proteomes" id="UP001499863">
    <property type="component" value="Unassembled WGS sequence"/>
</dbReference>
<dbReference type="EMBL" id="BAAAKJ010000086">
    <property type="protein sequence ID" value="GAA1389572.1"/>
    <property type="molecule type" value="Genomic_DNA"/>
</dbReference>
<proteinExistence type="predicted"/>
<organism evidence="2 3">
    <name type="scientific">Kitasatospora putterlickiae</name>
    <dbReference type="NCBI Taxonomy" id="221725"/>
    <lineage>
        <taxon>Bacteria</taxon>
        <taxon>Bacillati</taxon>
        <taxon>Actinomycetota</taxon>
        <taxon>Actinomycetes</taxon>
        <taxon>Kitasatosporales</taxon>
        <taxon>Streptomycetaceae</taxon>
        <taxon>Kitasatospora</taxon>
    </lineage>
</organism>